<keyword evidence="7" id="KW-0378">Hydrolase</keyword>
<comment type="catalytic activity">
    <reaction evidence="10">
        <text>8-oxo-dGTP + H2O = 8-oxo-dGMP + diphosphate + H(+)</text>
        <dbReference type="Rhea" id="RHEA:31575"/>
        <dbReference type="ChEBI" id="CHEBI:15377"/>
        <dbReference type="ChEBI" id="CHEBI:15378"/>
        <dbReference type="ChEBI" id="CHEBI:33019"/>
        <dbReference type="ChEBI" id="CHEBI:63224"/>
        <dbReference type="ChEBI" id="CHEBI:77896"/>
        <dbReference type="EC" id="3.6.1.55"/>
    </reaction>
</comment>
<dbReference type="PROSITE" id="PS51462">
    <property type="entry name" value="NUDIX"/>
    <property type="match status" value="1"/>
</dbReference>
<evidence type="ECO:0000313" key="13">
    <source>
        <dbReference type="EMBL" id="MCP1387363.1"/>
    </source>
</evidence>
<evidence type="ECO:0000256" key="5">
    <source>
        <dbReference type="ARBA" id="ARBA00022723"/>
    </source>
</evidence>
<keyword evidence="14" id="KW-1185">Reference proteome</keyword>
<sequence>MPKQIDVVGAVLVRDGLVLAAQRGPGMSMAGMWEFPGGKIEPGETPEASLARELFEELGIQVEVGKHIVTTSHEYDFGIVNLSTYYCTLVGGTPTVSEHAEIRWVGPADLGKLEWAPADIEAVELVTEQLG</sequence>
<dbReference type="InterPro" id="IPR029119">
    <property type="entry name" value="MutY_C"/>
</dbReference>
<dbReference type="InterPro" id="IPR000086">
    <property type="entry name" value="NUDIX_hydrolase_dom"/>
</dbReference>
<evidence type="ECO:0000256" key="10">
    <source>
        <dbReference type="ARBA" id="ARBA00035861"/>
    </source>
</evidence>
<evidence type="ECO:0000256" key="9">
    <source>
        <dbReference type="ARBA" id="ARBA00023204"/>
    </source>
</evidence>
<dbReference type="Gene3D" id="3.90.79.10">
    <property type="entry name" value="Nucleoside Triphosphate Pyrophosphohydrolase"/>
    <property type="match status" value="1"/>
</dbReference>
<keyword evidence="5" id="KW-0479">Metal-binding</keyword>
<name>A0ABT1G2Z0_9CORY</name>
<dbReference type="SUPFAM" id="SSF55811">
    <property type="entry name" value="Nudix"/>
    <property type="match status" value="1"/>
</dbReference>
<dbReference type="CDD" id="cd03425">
    <property type="entry name" value="NUDIX_MutT_NudA_like"/>
    <property type="match status" value="1"/>
</dbReference>
<evidence type="ECO:0000259" key="12">
    <source>
        <dbReference type="PROSITE" id="PS51462"/>
    </source>
</evidence>
<evidence type="ECO:0000256" key="6">
    <source>
        <dbReference type="ARBA" id="ARBA00022763"/>
    </source>
</evidence>
<accession>A0ABT1G2Z0</accession>
<evidence type="ECO:0000256" key="1">
    <source>
        <dbReference type="ARBA" id="ARBA00001946"/>
    </source>
</evidence>
<comment type="similarity">
    <text evidence="2">Belongs to the Nudix hydrolase family.</text>
</comment>
<protein>
    <recommendedName>
        <fullName evidence="11">8-oxo-dGTP diphosphatase</fullName>
        <ecNumber evidence="11">3.6.1.55</ecNumber>
    </recommendedName>
</protein>
<dbReference type="InterPro" id="IPR020476">
    <property type="entry name" value="Nudix_hydrolase"/>
</dbReference>
<keyword evidence="8" id="KW-0460">Magnesium</keyword>
<comment type="caution">
    <text evidence="13">The sequence shown here is derived from an EMBL/GenBank/DDBJ whole genome shotgun (WGS) entry which is preliminary data.</text>
</comment>
<feature type="domain" description="Nudix hydrolase" evidence="12">
    <location>
        <begin position="3"/>
        <end position="127"/>
    </location>
</feature>
<evidence type="ECO:0000256" key="2">
    <source>
        <dbReference type="ARBA" id="ARBA00005582"/>
    </source>
</evidence>
<evidence type="ECO:0000256" key="3">
    <source>
        <dbReference type="ARBA" id="ARBA00022457"/>
    </source>
</evidence>
<comment type="cofactor">
    <cofactor evidence="1">
        <name>Mg(2+)</name>
        <dbReference type="ChEBI" id="CHEBI:18420"/>
    </cofactor>
</comment>
<keyword evidence="4" id="KW-0235">DNA replication</keyword>
<organism evidence="13 14">
    <name type="scientific">Corynebacterium stercoris</name>
    <dbReference type="NCBI Taxonomy" id="2943490"/>
    <lineage>
        <taxon>Bacteria</taxon>
        <taxon>Bacillati</taxon>
        <taxon>Actinomycetota</taxon>
        <taxon>Actinomycetes</taxon>
        <taxon>Mycobacteriales</taxon>
        <taxon>Corynebacteriaceae</taxon>
        <taxon>Corynebacterium</taxon>
    </lineage>
</organism>
<proteinExistence type="inferred from homology"/>
<keyword evidence="9" id="KW-0234">DNA repair</keyword>
<dbReference type="InterPro" id="IPR015797">
    <property type="entry name" value="NUDIX_hydrolase-like_dom_sf"/>
</dbReference>
<dbReference type="PANTHER" id="PTHR47707">
    <property type="entry name" value="8-OXO-DGTP DIPHOSPHATASE"/>
    <property type="match status" value="1"/>
</dbReference>
<dbReference type="PRINTS" id="PR00502">
    <property type="entry name" value="NUDIXFAMILY"/>
</dbReference>
<keyword evidence="6" id="KW-0227">DNA damage</keyword>
<evidence type="ECO:0000256" key="11">
    <source>
        <dbReference type="ARBA" id="ARBA00038905"/>
    </source>
</evidence>
<dbReference type="InterPro" id="IPR047127">
    <property type="entry name" value="MutT-like"/>
</dbReference>
<evidence type="ECO:0000256" key="4">
    <source>
        <dbReference type="ARBA" id="ARBA00022705"/>
    </source>
</evidence>
<dbReference type="PANTHER" id="PTHR47707:SF1">
    <property type="entry name" value="NUDIX HYDROLASE FAMILY PROTEIN"/>
    <property type="match status" value="1"/>
</dbReference>
<dbReference type="RefSeq" id="WP_253576590.1">
    <property type="nucleotide sequence ID" value="NZ_JAMFTQ010000003.1"/>
</dbReference>
<evidence type="ECO:0000313" key="14">
    <source>
        <dbReference type="Proteomes" id="UP001204000"/>
    </source>
</evidence>
<dbReference type="EC" id="3.6.1.55" evidence="11"/>
<evidence type="ECO:0000256" key="7">
    <source>
        <dbReference type="ARBA" id="ARBA00022801"/>
    </source>
</evidence>
<keyword evidence="3" id="KW-0515">Mutator protein</keyword>
<dbReference type="Proteomes" id="UP001204000">
    <property type="component" value="Unassembled WGS sequence"/>
</dbReference>
<gene>
    <name evidence="13" type="ORF">M5J20_04065</name>
</gene>
<dbReference type="EMBL" id="JAMFTQ010000003">
    <property type="protein sequence ID" value="MCP1387363.1"/>
    <property type="molecule type" value="Genomic_DNA"/>
</dbReference>
<dbReference type="Pfam" id="PF14815">
    <property type="entry name" value="NUDIX_4"/>
    <property type="match status" value="1"/>
</dbReference>
<evidence type="ECO:0000256" key="8">
    <source>
        <dbReference type="ARBA" id="ARBA00022842"/>
    </source>
</evidence>
<reference evidence="13" key="1">
    <citation type="submission" date="2022-05" db="EMBL/GenBank/DDBJ databases">
        <title>Corynebacterium sp. TA-R-1 sp. nov., isolated from human feces.</title>
        <authorList>
            <person name="Shamsuzzaman M."/>
            <person name="Dahal R.H."/>
        </authorList>
    </citation>
    <scope>NUCLEOTIDE SEQUENCE</scope>
    <source>
        <strain evidence="13">TA-R-1</strain>
    </source>
</reference>